<name>A0A497EWU6_9CREN</name>
<dbReference type="GO" id="GO:0072344">
    <property type="term" value="P:rescue of stalled ribosome"/>
    <property type="evidence" value="ECO:0007669"/>
    <property type="project" value="TreeGrafter"/>
</dbReference>
<feature type="domain" description="NFACT RNA-binding" evidence="1">
    <location>
        <begin position="414"/>
        <end position="523"/>
    </location>
</feature>
<dbReference type="InterPro" id="IPR008532">
    <property type="entry name" value="NFACT_RNA-bd"/>
</dbReference>
<evidence type="ECO:0000259" key="1">
    <source>
        <dbReference type="Pfam" id="PF05670"/>
    </source>
</evidence>
<dbReference type="PANTHER" id="PTHR15239:SF6">
    <property type="entry name" value="RIBOSOME QUALITY CONTROL COMPLEX SUBUNIT NEMF"/>
    <property type="match status" value="1"/>
</dbReference>
<sequence>MFEAGKRIHLTKFDFEKPRMPSPLCTFIRKNFNRCRVVYVSQYDFDRVLTLKVATKKGDHSVMILELVGNGNLIVTDSSLVIRTALKRLKMRDRSILPGESYKFPPLRGFNPLEVQASAVLDFFKSFRGNVAQALTRALNLSGELAEEVCARANVDKSRKAKSLEISEVELILQEFSNIIDSIREGCLNPQIILDEDGNVVSVTPIDFKIYENFRAEYFETFNEALDEYFSRLAKYEEEELREKVRREVEGKFKAILEKQFERLSELESEALKYRGWADLIMSNLDLAQRAIDWVNGLVKSGASWGEVARHVSRIEDEFLAGVIDSFDPKGKVLYLRINGQVVPLSVQLSAAANASSFYDKAKGFLRRAERARAAIDEVRLKIESEVEQALKKAVVKPVKVIGVVRKRKWYENFRWFISSDGFLVVGGRDASQNEALVRKWMKPNDIFIHAEIHGGPAVIVKCEGKPVSEQTLREAAQLAVSYSRAWAVGLEAASAYWVYGSQVSKKPPSGEYLAKGAFMVYGKRNYLHDISLRIAVGVKFEEGVVQLLAGPPSAVSRFTSNFVVLAPGSLDRDVAAKKVKSLLLERCSEAAGEYLKKLSISDIASLMPKGGFRIIR</sequence>
<dbReference type="EMBL" id="QMQZ01000053">
    <property type="protein sequence ID" value="RLE51492.1"/>
    <property type="molecule type" value="Genomic_DNA"/>
</dbReference>
<gene>
    <name evidence="2" type="ORF">DRJ20_02105</name>
</gene>
<dbReference type="InterPro" id="IPR051608">
    <property type="entry name" value="RQC_Subunit_NEMF"/>
</dbReference>
<dbReference type="Pfam" id="PF05833">
    <property type="entry name" value="NFACT_N"/>
    <property type="match status" value="1"/>
</dbReference>
<proteinExistence type="predicted"/>
<dbReference type="Gene3D" id="2.30.310.10">
    <property type="entry name" value="ibrinogen binding protein from staphylococcus aureus domain"/>
    <property type="match status" value="1"/>
</dbReference>
<evidence type="ECO:0000313" key="3">
    <source>
        <dbReference type="Proteomes" id="UP000268446"/>
    </source>
</evidence>
<comment type="caution">
    <text evidence="2">The sequence shown here is derived from an EMBL/GenBank/DDBJ whole genome shotgun (WGS) entry which is preliminary data.</text>
</comment>
<dbReference type="GO" id="GO:0043023">
    <property type="term" value="F:ribosomal large subunit binding"/>
    <property type="evidence" value="ECO:0007669"/>
    <property type="project" value="TreeGrafter"/>
</dbReference>
<dbReference type="PANTHER" id="PTHR15239">
    <property type="entry name" value="NUCLEAR EXPORT MEDIATOR FACTOR NEMF"/>
    <property type="match status" value="1"/>
</dbReference>
<accession>A0A497EWU6</accession>
<dbReference type="GO" id="GO:0000049">
    <property type="term" value="F:tRNA binding"/>
    <property type="evidence" value="ECO:0007669"/>
    <property type="project" value="TreeGrafter"/>
</dbReference>
<dbReference type="NCBIfam" id="NF041120">
    <property type="entry name" value="RqcH_arch"/>
    <property type="match status" value="1"/>
</dbReference>
<dbReference type="AlphaFoldDB" id="A0A497EWU6"/>
<reference evidence="2 3" key="1">
    <citation type="submission" date="2018-06" db="EMBL/GenBank/DDBJ databases">
        <title>Extensive metabolic versatility and redundancy in microbially diverse, dynamic hydrothermal sediments.</title>
        <authorList>
            <person name="Dombrowski N."/>
            <person name="Teske A."/>
            <person name="Baker B.J."/>
        </authorList>
    </citation>
    <scope>NUCLEOTIDE SEQUENCE [LARGE SCALE GENOMIC DNA]</scope>
    <source>
        <strain evidence="2">B29_G17</strain>
    </source>
</reference>
<dbReference type="Pfam" id="PF05670">
    <property type="entry name" value="NFACT-R_1"/>
    <property type="match status" value="1"/>
</dbReference>
<protein>
    <recommendedName>
        <fullName evidence="1">NFACT RNA-binding domain-containing protein</fullName>
    </recommendedName>
</protein>
<dbReference type="GO" id="GO:1990112">
    <property type="term" value="C:RQC complex"/>
    <property type="evidence" value="ECO:0007669"/>
    <property type="project" value="TreeGrafter"/>
</dbReference>
<dbReference type="Proteomes" id="UP000268446">
    <property type="component" value="Unassembled WGS sequence"/>
</dbReference>
<organism evidence="2 3">
    <name type="scientific">Thermoproteota archaeon</name>
    <dbReference type="NCBI Taxonomy" id="2056631"/>
    <lineage>
        <taxon>Archaea</taxon>
        <taxon>Thermoproteota</taxon>
    </lineage>
</organism>
<evidence type="ECO:0000313" key="2">
    <source>
        <dbReference type="EMBL" id="RLE51492.1"/>
    </source>
</evidence>